<evidence type="ECO:0000256" key="8">
    <source>
        <dbReference type="SAM" id="MobiDB-lite"/>
    </source>
</evidence>
<keyword evidence="6" id="KW-0135">Cellulose biosynthesis</keyword>
<evidence type="ECO:0000256" key="5">
    <source>
        <dbReference type="ARBA" id="ARBA00022803"/>
    </source>
</evidence>
<organism evidence="11 12">
    <name type="scientific">Atopomonas hussainii</name>
    <dbReference type="NCBI Taxonomy" id="1429083"/>
    <lineage>
        <taxon>Bacteria</taxon>
        <taxon>Pseudomonadati</taxon>
        <taxon>Pseudomonadota</taxon>
        <taxon>Gammaproteobacteria</taxon>
        <taxon>Pseudomonadales</taxon>
        <taxon>Pseudomonadaceae</taxon>
        <taxon>Atopomonas</taxon>
    </lineage>
</organism>
<keyword evidence="12" id="KW-1185">Reference proteome</keyword>
<dbReference type="Pfam" id="PF05420">
    <property type="entry name" value="BCSC_C"/>
    <property type="match status" value="1"/>
</dbReference>
<feature type="compositionally biased region" description="Polar residues" evidence="8">
    <location>
        <begin position="1037"/>
        <end position="1048"/>
    </location>
</feature>
<dbReference type="PANTHER" id="PTHR45586">
    <property type="entry name" value="TPR REPEAT-CONTAINING PROTEIN PA4667"/>
    <property type="match status" value="1"/>
</dbReference>
<dbReference type="GO" id="GO:0019867">
    <property type="term" value="C:outer membrane"/>
    <property type="evidence" value="ECO:0007669"/>
    <property type="project" value="InterPro"/>
</dbReference>
<dbReference type="STRING" id="1429083.GCA_001885685_02378"/>
<dbReference type="RefSeq" id="WP_074864165.1">
    <property type="nucleotide sequence ID" value="NZ_FOAS01000001.1"/>
</dbReference>
<comment type="pathway">
    <text evidence="2">Glycan metabolism; bacterial cellulose biosynthesis.</text>
</comment>
<evidence type="ECO:0000256" key="1">
    <source>
        <dbReference type="ARBA" id="ARBA00003476"/>
    </source>
</evidence>
<dbReference type="PROSITE" id="PS50005">
    <property type="entry name" value="TPR"/>
    <property type="match status" value="1"/>
</dbReference>
<dbReference type="InterPro" id="IPR011990">
    <property type="entry name" value="TPR-like_helical_dom_sf"/>
</dbReference>
<accession>A0A1H7FCB9</accession>
<dbReference type="EMBL" id="FOAS01000001">
    <property type="protein sequence ID" value="SEK23384.1"/>
    <property type="molecule type" value="Genomic_DNA"/>
</dbReference>
<dbReference type="GO" id="GO:0030244">
    <property type="term" value="P:cellulose biosynthetic process"/>
    <property type="evidence" value="ECO:0007669"/>
    <property type="project" value="UniProtKB-KW"/>
</dbReference>
<dbReference type="UniPathway" id="UPA00694"/>
<protein>
    <submittedName>
        <fullName evidence="11">Tetratricopeptide repeat-containing protein</fullName>
    </submittedName>
</protein>
<dbReference type="Pfam" id="PF14559">
    <property type="entry name" value="TPR_19"/>
    <property type="match status" value="2"/>
</dbReference>
<evidence type="ECO:0000256" key="4">
    <source>
        <dbReference type="ARBA" id="ARBA00022737"/>
    </source>
</evidence>
<feature type="repeat" description="TPR" evidence="7">
    <location>
        <begin position="726"/>
        <end position="759"/>
    </location>
</feature>
<dbReference type="InterPro" id="IPR008410">
    <property type="entry name" value="BCSC_C"/>
</dbReference>
<evidence type="ECO:0000313" key="11">
    <source>
        <dbReference type="EMBL" id="SEK23384.1"/>
    </source>
</evidence>
<feature type="region of interest" description="Disordered" evidence="8">
    <location>
        <begin position="852"/>
        <end position="881"/>
    </location>
</feature>
<sequence>MFRYRPLTLALIATVAVTSAQAETTDPAALLIEQGHFWQAQEKPKRASEVWHKLLVIDPASPDALYGLGLIAVQEAKKSVAQGFLQQLQAIDPLPRQALMLEQDIHLLDPDNQALIDEARLLVEENEREKAAEVYRRALGNRPAQGMIGREVFNNLGFVEKHWPEARAGFERLQREFPADPYTKLFFAQHLARRLDTRNEGVRYLEKLAQRDDIGGAAEETWRLALTWMGPPDKSRQPLFESFLKTHPDDEEIRELLAEGRRRGQASNNKAAAAQVWRRDPVLDRALKALEKGDMQAAETDFTAYLKTKPKDPDALGGLGIVRQRQDRLEDAEVLLTTAVRNGGGRAWQSALNDVRYWSLLKSARQNIERSRLSDARAQLEQARKLKPNDVEAVLTLADMQAQQGQLKEAEANYRLAQRLGEQKTRALRGLAQVMGRQGKASEALGLLQELPASERGKVGNIAQLRAEEALQRARIAEQRGDTKGMRAALEAALKDDPDNAWARFALARLYVDMGAIGEARSLMDGLLAKNPKDRDALFTSALLSVHLEEWEPASKTLAKIPHDQRDEQINNLQTEVDFNLQLQRVEKLLKVGQRPEARAYLRRLEPMMQGKSARIVAVARGYADAGDGHRATALMRDLLARSSGDDLSLLLSYGGVLLRAEQDVEVGGLLRDLQGRQMTTEQQKQYADLLFYYRVRQAEQLRLRGELAEAYDVLSPALAQRPQDRLALAALGRMYGAFGDTAKALEIFRPLAKRFPDDANIQVGAADMAAQQYETSYAEDALEQALKLAPEDRDILTTAARVYRFLGRTGTAEDLLRKVVAQEARDKKPEYVAAAQPATPVNPFAKPGHVSAPRENIPTPVQNRPVALRSTSTSSSAVPRPVVSQAIPAPVTSSSPSAQPFSREAPVAASRYAAPVEQRTAYQADSSQSRAAVNPFVVPVGEDEPDPRAGMSEVAKALDDIIQQRSPYVAQGLQVRSNDSETGLSQMTDIQAPFEASMPIGDQRIALRVTPVSLNAGSVDGEARSRFGGGPIASQAVPNGSPGSQKDSGVGLAVALDSAPHGLKADLGITPEGFLYSTAVGGVSVQRTFAGHPNMHWSLSASRRAVTDSVLSFAGTQDRRTGQKWGGVTANGGRAQISYDDRKVGAYGYASMHRLLGHNVEDNTRAEVGAGVYKYLQNDETTQTTVGLSLLGLKYRENLGQFTYGHGGYFSPQTFVSLGVPVAWSMRDKNWSVQLKGSAGMQVIQQDSADYFPGDAAMQAQASSILGYPAEYASNTSSGIGYSFSGAGEYRVDRNVFVGGHFGLDNAQDYRQWNGGLYLRYMLEDITAPMPLPVSPYKSPYSQ</sequence>
<evidence type="ECO:0000256" key="7">
    <source>
        <dbReference type="PROSITE-ProRule" id="PRU00339"/>
    </source>
</evidence>
<keyword evidence="4" id="KW-0677">Repeat</keyword>
<evidence type="ECO:0000259" key="10">
    <source>
        <dbReference type="Pfam" id="PF05420"/>
    </source>
</evidence>
<comment type="function">
    <text evidence="1">Required for maximal bacterial cellulose synthesis.</text>
</comment>
<dbReference type="Gene3D" id="1.25.40.10">
    <property type="entry name" value="Tetratricopeptide repeat domain"/>
    <property type="match status" value="5"/>
</dbReference>
<evidence type="ECO:0000256" key="3">
    <source>
        <dbReference type="ARBA" id="ARBA00022729"/>
    </source>
</evidence>
<evidence type="ECO:0000256" key="6">
    <source>
        <dbReference type="ARBA" id="ARBA00022916"/>
    </source>
</evidence>
<keyword evidence="3 9" id="KW-0732">Signal</keyword>
<dbReference type="Proteomes" id="UP000185766">
    <property type="component" value="Unassembled WGS sequence"/>
</dbReference>
<dbReference type="InterPro" id="IPR051012">
    <property type="entry name" value="CellSynth/LPSAsmb/PSIAsmb"/>
</dbReference>
<evidence type="ECO:0000256" key="9">
    <source>
        <dbReference type="SAM" id="SignalP"/>
    </source>
</evidence>
<name>A0A1H7FCB9_9GAMM</name>
<keyword evidence="5 7" id="KW-0802">TPR repeat</keyword>
<feature type="domain" description="Cellulose synthase operon C C-terminal" evidence="10">
    <location>
        <begin position="986"/>
        <end position="1324"/>
    </location>
</feature>
<dbReference type="SUPFAM" id="SSF48452">
    <property type="entry name" value="TPR-like"/>
    <property type="match status" value="2"/>
</dbReference>
<dbReference type="Pfam" id="PF13432">
    <property type="entry name" value="TPR_16"/>
    <property type="match status" value="2"/>
</dbReference>
<gene>
    <name evidence="11" type="ORF">SAMN05216214_101173</name>
</gene>
<dbReference type="SMART" id="SM00028">
    <property type="entry name" value="TPR"/>
    <property type="match status" value="12"/>
</dbReference>
<proteinExistence type="predicted"/>
<feature type="region of interest" description="Disordered" evidence="8">
    <location>
        <begin position="1026"/>
        <end position="1050"/>
    </location>
</feature>
<reference evidence="11 12" key="1">
    <citation type="submission" date="2016-10" db="EMBL/GenBank/DDBJ databases">
        <authorList>
            <person name="de Groot N.N."/>
        </authorList>
    </citation>
    <scope>NUCLEOTIDE SEQUENCE [LARGE SCALE GENOMIC DNA]</scope>
    <source>
        <strain evidence="11 12">JCM 19513</strain>
    </source>
</reference>
<evidence type="ECO:0000256" key="2">
    <source>
        <dbReference type="ARBA" id="ARBA00005186"/>
    </source>
</evidence>
<feature type="chain" id="PRO_5010321942" evidence="9">
    <location>
        <begin position="23"/>
        <end position="1344"/>
    </location>
</feature>
<evidence type="ECO:0000313" key="12">
    <source>
        <dbReference type="Proteomes" id="UP000185766"/>
    </source>
</evidence>
<feature type="signal peptide" evidence="9">
    <location>
        <begin position="1"/>
        <end position="22"/>
    </location>
</feature>
<dbReference type="PANTHER" id="PTHR45586:SF1">
    <property type="entry name" value="LIPOPOLYSACCHARIDE ASSEMBLY PROTEIN B"/>
    <property type="match status" value="1"/>
</dbReference>
<dbReference type="InterPro" id="IPR019734">
    <property type="entry name" value="TPR_rpt"/>
</dbReference>